<dbReference type="PANTHER" id="PTHR23169:SF26">
    <property type="entry name" value="DESMOPLAKIN"/>
    <property type="match status" value="1"/>
</dbReference>
<protein>
    <submittedName>
        <fullName evidence="3">Desmoplakin-like</fullName>
    </submittedName>
</protein>
<comment type="similarity">
    <text evidence="1">Belongs to the plakin or cytolinker family.</text>
</comment>
<accession>A0A6P3J3X2</accession>
<reference evidence="3" key="1">
    <citation type="submission" date="2025-08" db="UniProtKB">
        <authorList>
            <consortium name="RefSeq"/>
        </authorList>
    </citation>
    <scope>IDENTIFICATION</scope>
    <source>
        <tissue evidence="3">Blood</tissue>
    </source>
</reference>
<dbReference type="RefSeq" id="XP_010858387.1">
    <property type="nucleotide sequence ID" value="XM_010860085.1"/>
</dbReference>
<dbReference type="GO" id="GO:0005882">
    <property type="term" value="C:intermediate filament"/>
    <property type="evidence" value="ECO:0007669"/>
    <property type="project" value="TreeGrafter"/>
</dbReference>
<dbReference type="OrthoDB" id="8938928at2759"/>
<evidence type="ECO:0000313" key="3">
    <source>
        <dbReference type="RefSeq" id="XP_010858387.1"/>
    </source>
</evidence>
<feature type="non-terminal residue" evidence="3">
    <location>
        <position position="181"/>
    </location>
</feature>
<evidence type="ECO:0000313" key="2">
    <source>
        <dbReference type="Proteomes" id="UP000515208"/>
    </source>
</evidence>
<dbReference type="GO" id="GO:0042060">
    <property type="term" value="P:wound healing"/>
    <property type="evidence" value="ECO:0007669"/>
    <property type="project" value="TreeGrafter"/>
</dbReference>
<dbReference type="GO" id="GO:0005198">
    <property type="term" value="F:structural molecule activity"/>
    <property type="evidence" value="ECO:0007669"/>
    <property type="project" value="TreeGrafter"/>
</dbReference>
<name>A0A6P3J3X2_BISBB</name>
<dbReference type="GO" id="GO:0045104">
    <property type="term" value="P:intermediate filament cytoskeleton organization"/>
    <property type="evidence" value="ECO:0007669"/>
    <property type="project" value="InterPro"/>
</dbReference>
<dbReference type="GO" id="GO:0043588">
    <property type="term" value="P:skin development"/>
    <property type="evidence" value="ECO:0007669"/>
    <property type="project" value="TreeGrafter"/>
</dbReference>
<dbReference type="GO" id="GO:0005886">
    <property type="term" value="C:plasma membrane"/>
    <property type="evidence" value="ECO:0007669"/>
    <property type="project" value="TreeGrafter"/>
</dbReference>
<keyword evidence="2" id="KW-1185">Reference proteome</keyword>
<gene>
    <name evidence="3" type="primary">LOC105003086</name>
</gene>
<evidence type="ECO:0000256" key="1">
    <source>
        <dbReference type="ARBA" id="ARBA00009109"/>
    </source>
</evidence>
<organism evidence="2 3">
    <name type="scientific">Bison bison bison</name>
    <name type="common">North American plains bison</name>
    <dbReference type="NCBI Taxonomy" id="43346"/>
    <lineage>
        <taxon>Eukaryota</taxon>
        <taxon>Metazoa</taxon>
        <taxon>Chordata</taxon>
        <taxon>Craniata</taxon>
        <taxon>Vertebrata</taxon>
        <taxon>Euteleostomi</taxon>
        <taxon>Mammalia</taxon>
        <taxon>Eutheria</taxon>
        <taxon>Laurasiatheria</taxon>
        <taxon>Artiodactyla</taxon>
        <taxon>Ruminantia</taxon>
        <taxon>Pecora</taxon>
        <taxon>Bovidae</taxon>
        <taxon>Bovinae</taxon>
        <taxon>Bison</taxon>
    </lineage>
</organism>
<dbReference type="Proteomes" id="UP000515208">
    <property type="component" value="Unplaced"/>
</dbReference>
<dbReference type="GeneID" id="105003086"/>
<dbReference type="GO" id="GO:0098609">
    <property type="term" value="P:cell-cell adhesion"/>
    <property type="evidence" value="ECO:0007669"/>
    <property type="project" value="TreeGrafter"/>
</dbReference>
<dbReference type="GO" id="GO:0005737">
    <property type="term" value="C:cytoplasm"/>
    <property type="evidence" value="ECO:0007669"/>
    <property type="project" value="TreeGrafter"/>
</dbReference>
<dbReference type="KEGG" id="bbis:105003086"/>
<proteinExistence type="inferred from homology"/>
<dbReference type="AlphaFoldDB" id="A0A6P3J3X2"/>
<dbReference type="GO" id="GO:0014704">
    <property type="term" value="C:intercalated disc"/>
    <property type="evidence" value="ECO:0007669"/>
    <property type="project" value="TreeGrafter"/>
</dbReference>
<sequence>TTTEITHLGTCQDVNHNKVIETNRENDKQEAWMLIELQKIRRQMELCESRMALKNILLADQGSSHHITVKINELKSVQNDAQAIAQVLNQLKDMLANFRGSEKYCYLQNEVFGLFQKLENINGVTDGYLNSLCAVRALLQAILQTEDMLKVYEARLTEEETVCLDLDKVEAYRCGLKVIRG</sequence>
<feature type="non-terminal residue" evidence="3">
    <location>
        <position position="1"/>
    </location>
</feature>
<dbReference type="InterPro" id="IPR043197">
    <property type="entry name" value="Plakin"/>
</dbReference>
<dbReference type="Gene3D" id="1.20.58.60">
    <property type="match status" value="1"/>
</dbReference>
<dbReference type="PANTHER" id="PTHR23169">
    <property type="entry name" value="ENVOPLAKIN"/>
    <property type="match status" value="1"/>
</dbReference>